<feature type="compositionally biased region" description="Low complexity" evidence="1">
    <location>
        <begin position="214"/>
        <end position="224"/>
    </location>
</feature>
<dbReference type="Proteomes" id="UP000232323">
    <property type="component" value="Unassembled WGS sequence"/>
</dbReference>
<name>A0A250XCA9_9CHLO</name>
<feature type="region of interest" description="Disordered" evidence="1">
    <location>
        <begin position="740"/>
        <end position="759"/>
    </location>
</feature>
<gene>
    <name evidence="2" type="ORF">CEUSTIGMA_g8146.t1</name>
</gene>
<feature type="region of interest" description="Disordered" evidence="1">
    <location>
        <begin position="185"/>
        <end position="204"/>
    </location>
</feature>
<evidence type="ECO:0000256" key="1">
    <source>
        <dbReference type="SAM" id="MobiDB-lite"/>
    </source>
</evidence>
<feature type="region of interest" description="Disordered" evidence="1">
    <location>
        <begin position="214"/>
        <end position="238"/>
    </location>
</feature>
<sequence length="2137" mass="231342">MFIAAVKAFRAQWLAKEIIASQSHHEIATILSANSNVTLSRWIYTWPTLTSSPRVSQNFVFTVDQCLQFAYHLRALHTTSQLCPGMQKTRSPTLGVTPELMFTETCNSMRAFAKKATRTKELSSTSPQVEEAGHKSVGLKVDHLNSDNGVSKSFGGISVGTGVRSRQLLLELLNDSTARLEDVTAHLKDRPAKGRNASSNATTGHLTAHNLVSAAQSSAATTNSRQHSGSTSCSDGTSAHPDSLEELWCSILLHMRQSCYRLVRTAHAEELAAFLVLPSAARIHDPSFWLTAGTRISDLSQKNKMSLKDTAVARSSPGLMDQELLSSSVPVLQSCAMTVLLALYRLKYSSIPNSAIKALVQTACDTSHSSCNIPSASAVHGESAGPVWRVPFKSSAEFVQFVKAAVFCCAHCPDAFPPVAELLCSPHILDKLGQLSLPQVITACATLPPATPSANAVLLRLLQRLEQRLFVDIEVGISALSNVGLPLEVNGSMRKSLGKISVLLGQALQSLNLANAAADTSQETVGSAESFSETQGSTIRSRDSSRDSSCQQATELQKFPDDNAFDLTQQLLSQVITSGVQHASRQQTSAEAAHLVAELSTAQALLQRFGRRCWGHASVDTREVCNQILSTLQDQPLMLDRRTHKNALGDDRLIVQAQRGCASLSGSEIPKPIEIEAKVFSSNHHCQRLSLLIHASRAAAALQYLLNNRNSLIAPSSAVEYDSCFTSKLQNLVDILHTTLSSVPSPPQSSRPSLSPAEVRQHREYSSLLPVVLKAVQVLSDLTPQPIASPQPSPLPKKWTPLQTTVLPVPPSSSAAASSSQSAVTDEMSPDVSTHIIIYPQHHPLDLLCDIMLLLEPCWTPTYAVSALQALGPSLICGQLLVTAPGGASSSLTGCYEEQTAKLPSGLHGVSNALLKYIRDQSPCIVADRELLSSLVLTVQQCNSLLIPARTNNAYIDMAYRPVAEESNGITLNPPAEVSGGTTSSCVEQLVADMVQQQADWGKAPIWKLLQLLRSLLNRGRTPPQLSTSHYAAVARSLIMSHITGHHQLPVGMTCDDVTELLEGCSALTSRNDGRLDLQREVLHASDISSTTAAVKEQSMARGGPMSGPYVCRESGLSNERPVGWGDDSSDLIPSLLRAAGNALTQGRGVTDMARLVRTVIPHIFRDTASIETAAAGLQVLTAVAERSVQQSGGNQPQAVMTLLKLVALYSRLDPLGNVAKKLQVSPGFSEGESVSNRDSSKGKTALKEALRGLSLAKMQLNEAAALTVKACFPPTSPLYPSGLCTIATPFNAASSTSPPLYHVVPLEHSHLQQLLIRAMSSQCNAAFPSKRLQAALGTAFIHTAFTTASAPCISAPDYVHDEERWEGGQTGTCEDREALQFHPIEDPMGDSKSEDSLIASLKQLRCTILNSILSTGSIVHSNVMADDARMSACCSIEDDARMSACCCIEDESQLIQYLLVTQQHDGIIMSDVMEKLLGIVKCLHASSSSSCRSVTAGPDLHLPASSKDVGSMRRLQEDHLAGQKALGRQGQAGPLLRRYAMPSDMYNQSQSPSHEASSSPSHMRLVSQLDSRSQRMSSFNNRLSAESIQRQSAGQVVSLLVDPWWVQELLGQCGSGDWQGLEAAAQISRLFLNSSERKRKASKQKNVTRQRKGGVDGNNRWADATSKANSGQEGIGDDKRLRSTFFKQLAQNVVYTAEKWLLSGAFQKEESDSSSMNGDLSVFKSEAKGWRMLQALDSTFKLAMQLSVEDPELDLSMFGVSCLEVLELQLQEALQDHEACSNGVIIPTAASLLNSLYQFHQTRESREIHAKTNNEEMLLYASDSAEEEERKWRRPALLFNNHVDRSSFVAQNNERLPDSSAAARTPLMSKDHPVFFESRLESAFSHLLTVTEVVDHNLNPRQALQLMLQLYDVSPVPQGHLLGVSHQKRDRLQSSLFDLKDARVHELERVHDLAVQLAGKLVPAASLLPREDLMAVVVVLAALRHKQKRYVSEGKSNVADTLGCQQLIIDALLSELHSRVSSVSLSNLIKVAACGIQLQHPPSPLAFAAAKELAIRVNSKLKPKGEAITIASGMKKRPQMSGSAPIGNVKSAVQSASRSLPSYQHAVINMTKLLTLHGITEPSLLQVFIMSRTYSG</sequence>
<feature type="region of interest" description="Disordered" evidence="1">
    <location>
        <begin position="1546"/>
        <end position="1572"/>
    </location>
</feature>
<proteinExistence type="predicted"/>
<comment type="caution">
    <text evidence="2">The sequence shown here is derived from an EMBL/GenBank/DDBJ whole genome shotgun (WGS) entry which is preliminary data.</text>
</comment>
<feature type="compositionally biased region" description="Polar residues" evidence="1">
    <location>
        <begin position="524"/>
        <end position="539"/>
    </location>
</feature>
<feature type="compositionally biased region" description="Basic residues" evidence="1">
    <location>
        <begin position="1638"/>
        <end position="1653"/>
    </location>
</feature>
<evidence type="ECO:0000313" key="3">
    <source>
        <dbReference type="Proteomes" id="UP000232323"/>
    </source>
</evidence>
<protein>
    <submittedName>
        <fullName evidence="2">Uncharacterized protein</fullName>
    </submittedName>
</protein>
<feature type="compositionally biased region" description="Polar residues" evidence="1">
    <location>
        <begin position="225"/>
        <end position="237"/>
    </location>
</feature>
<keyword evidence="3" id="KW-1185">Reference proteome</keyword>
<reference evidence="2 3" key="1">
    <citation type="submission" date="2017-08" db="EMBL/GenBank/DDBJ databases">
        <title>Acidophilic green algal genome provides insights into adaptation to an acidic environment.</title>
        <authorList>
            <person name="Hirooka S."/>
            <person name="Hirose Y."/>
            <person name="Kanesaki Y."/>
            <person name="Higuchi S."/>
            <person name="Fujiwara T."/>
            <person name="Onuma R."/>
            <person name="Era A."/>
            <person name="Ohbayashi R."/>
            <person name="Uzuka A."/>
            <person name="Nozaki H."/>
            <person name="Yoshikawa H."/>
            <person name="Miyagishima S.Y."/>
        </authorList>
    </citation>
    <scope>NUCLEOTIDE SEQUENCE [LARGE SCALE GENOMIC DNA]</scope>
    <source>
        <strain evidence="2 3">NIES-2499</strain>
    </source>
</reference>
<feature type="compositionally biased region" description="Low complexity" evidence="1">
    <location>
        <begin position="1549"/>
        <end position="1563"/>
    </location>
</feature>
<organism evidence="2 3">
    <name type="scientific">Chlamydomonas eustigma</name>
    <dbReference type="NCBI Taxonomy" id="1157962"/>
    <lineage>
        <taxon>Eukaryota</taxon>
        <taxon>Viridiplantae</taxon>
        <taxon>Chlorophyta</taxon>
        <taxon>core chlorophytes</taxon>
        <taxon>Chlorophyceae</taxon>
        <taxon>CS clade</taxon>
        <taxon>Chlamydomonadales</taxon>
        <taxon>Chlamydomonadaceae</taxon>
        <taxon>Chlamydomonas</taxon>
    </lineage>
</organism>
<feature type="region of interest" description="Disordered" evidence="1">
    <location>
        <begin position="1638"/>
        <end position="1676"/>
    </location>
</feature>
<accession>A0A250XCA9</accession>
<dbReference type="EMBL" id="BEGY01000056">
    <property type="protein sequence ID" value="GAX80711.1"/>
    <property type="molecule type" value="Genomic_DNA"/>
</dbReference>
<evidence type="ECO:0000313" key="2">
    <source>
        <dbReference type="EMBL" id="GAX80711.1"/>
    </source>
</evidence>
<feature type="region of interest" description="Disordered" evidence="1">
    <location>
        <begin position="524"/>
        <end position="549"/>
    </location>
</feature>